<reference evidence="1 2" key="1">
    <citation type="submission" date="2024-01" db="EMBL/GenBank/DDBJ databases">
        <title>The genomes of 5 underutilized Papilionoideae crops provide insights into root nodulation and disease resistanc.</title>
        <authorList>
            <person name="Jiang F."/>
        </authorList>
    </citation>
    <scope>NUCLEOTIDE SEQUENCE [LARGE SCALE GENOMIC DNA]</scope>
    <source>
        <strain evidence="1">LVBAO_FW01</strain>
        <tissue evidence="1">Leaves</tissue>
    </source>
</reference>
<dbReference type="Proteomes" id="UP001367508">
    <property type="component" value="Unassembled WGS sequence"/>
</dbReference>
<protein>
    <submittedName>
        <fullName evidence="1">Uncharacterized protein</fullName>
    </submittedName>
</protein>
<dbReference type="AlphaFoldDB" id="A0AAN9MYL1"/>
<comment type="caution">
    <text evidence="1">The sequence shown here is derived from an EMBL/GenBank/DDBJ whole genome shotgun (WGS) entry which is preliminary data.</text>
</comment>
<keyword evidence="2" id="KW-1185">Reference proteome</keyword>
<evidence type="ECO:0000313" key="1">
    <source>
        <dbReference type="EMBL" id="KAK7360778.1"/>
    </source>
</evidence>
<sequence length="338" mass="37679">MCACCLGCSFSSMHVCPDHKLLPFANFGNQEYAHLHLGIIERLNHSLVLEYILEQFMKSWPCTCMSLSCKLGHQPITKFQTGITRHEGMIGFLELYDTMFEYPSTRNCICKGAMKSSGFCTLDHLDFVLDQGRPIVASLLAHHFVEFYSFLANVVHSGYAKGPPGYAELGPTDYSLSSSSSHTHKGLWLTFILHACDSRTGFFFLEVKIKLEFGVLAKTVLPPFYVISGLLFSLHLCLDIKEGMGFKNRTSLSLIALVDRGNVPLGHLDAGDSHRIRIELRLVYLNPKSSPFSSTATGTKPLESDAIPPSRKCHLLFSYGQYEPLSPRPKSRAFPSKS</sequence>
<dbReference type="EMBL" id="JAYMYQ010000001">
    <property type="protein sequence ID" value="KAK7360778.1"/>
    <property type="molecule type" value="Genomic_DNA"/>
</dbReference>
<gene>
    <name evidence="1" type="ORF">VNO77_02791</name>
</gene>
<name>A0AAN9MYL1_CANGL</name>
<proteinExistence type="predicted"/>
<organism evidence="1 2">
    <name type="scientific">Canavalia gladiata</name>
    <name type="common">Sword bean</name>
    <name type="synonym">Dolichos gladiatus</name>
    <dbReference type="NCBI Taxonomy" id="3824"/>
    <lineage>
        <taxon>Eukaryota</taxon>
        <taxon>Viridiplantae</taxon>
        <taxon>Streptophyta</taxon>
        <taxon>Embryophyta</taxon>
        <taxon>Tracheophyta</taxon>
        <taxon>Spermatophyta</taxon>
        <taxon>Magnoliopsida</taxon>
        <taxon>eudicotyledons</taxon>
        <taxon>Gunneridae</taxon>
        <taxon>Pentapetalae</taxon>
        <taxon>rosids</taxon>
        <taxon>fabids</taxon>
        <taxon>Fabales</taxon>
        <taxon>Fabaceae</taxon>
        <taxon>Papilionoideae</taxon>
        <taxon>50 kb inversion clade</taxon>
        <taxon>NPAAA clade</taxon>
        <taxon>indigoferoid/millettioid clade</taxon>
        <taxon>Phaseoleae</taxon>
        <taxon>Canavalia</taxon>
    </lineage>
</organism>
<evidence type="ECO:0000313" key="2">
    <source>
        <dbReference type="Proteomes" id="UP001367508"/>
    </source>
</evidence>
<accession>A0AAN9MYL1</accession>